<organism evidence="2 3">
    <name type="scientific">Propionigenium maris DSM 9537</name>
    <dbReference type="NCBI Taxonomy" id="1123000"/>
    <lineage>
        <taxon>Bacteria</taxon>
        <taxon>Fusobacteriati</taxon>
        <taxon>Fusobacteriota</taxon>
        <taxon>Fusobacteriia</taxon>
        <taxon>Fusobacteriales</taxon>
        <taxon>Fusobacteriaceae</taxon>
        <taxon>Propionigenium</taxon>
    </lineage>
</organism>
<feature type="compositionally biased region" description="Low complexity" evidence="1">
    <location>
        <begin position="113"/>
        <end position="131"/>
    </location>
</feature>
<proteinExistence type="predicted"/>
<dbReference type="Proteomes" id="UP001144471">
    <property type="component" value="Unassembled WGS sequence"/>
</dbReference>
<accession>A0A9W6GLZ2</accession>
<evidence type="ECO:0000256" key="1">
    <source>
        <dbReference type="SAM" id="MobiDB-lite"/>
    </source>
</evidence>
<feature type="region of interest" description="Disordered" evidence="1">
    <location>
        <begin position="109"/>
        <end position="142"/>
    </location>
</feature>
<evidence type="ECO:0000313" key="2">
    <source>
        <dbReference type="EMBL" id="GLI56385.1"/>
    </source>
</evidence>
<protein>
    <submittedName>
        <fullName evidence="2">Uncharacterized protein</fullName>
    </submittedName>
</protein>
<sequence length="999" mass="108902">MKKVYKISLGVLGLLIVIGAFSINSIVKNILITTVKDRTGKDISIKSLWLNPLTGNISSKGIVVSEEERTLLTLKSIKVDSDPLKLARGTLYIGEITLIEPTIDISKGEDTPSEAAVPAEPQPAAEVSAEATPEKTTAEEAPEKDSFIKEIIVKNITIQNLVLEGEDAQYKSLNTLTLEVPDFTYRDDTLNLTAALEIIDSGTLDLLLNANTATGEFKGNLSSEKLLLETSLTQEGETYNIKGLFTGGLNLSGDYLKKVFKGDGTLTLTQGEVSSKDNIQLLSAERVDIKLEEFAYPEIEAVSTGSFKVNLTSELLPLILKGNQDIAATLGGGEVKGTYTLDYPKITITPKVILEEIALQPTEKIPYGVTLKVAEGGYTITSDLEKKISSIDGLIHLNSLDLADKEENTLFFRGGQIDLKGAFAEEENNILIKRLILSEGSITAKGNSLTNVSLDISNITDKSLDSDLIFSASGEDFSKVSGKMKLLLSDLKKPEDLKVSGDLDIDELRLEGLKKFVEDLPYELQGTISSSSYITYSRDRITSAGTIQGRSVKVKDKEGLDLSIGSLDSTLDLTLAGEEVTLNNTTLSFNKISGRVDKNTQVDLPAGKIYIRRYTPSDINLNLISLNSPAVTLYTPAEKKGDAKKAEAKEVAPSKEATKKTVAPAKKAPLPRVYIKRTDIKNATLTQVHGSKKTVFRNIKLLSQNFTSEKNKEFAVDTSLSLEGIQSLYLKGRASLTRDWEFDPKTINFNGDLGVTNLALASFNEHLAKDLPNRIEEGTLSSRGNLILKRGKISSESRLKISDLKLGASTGVASKVPLPKVVDALRDKKGDINIVVPVEGDLNDPEFGVGSIVMGVLIANFTEAIKTPEKAISNILTLGSSEKDNVVYFDYLDSEPKYSDLDKLRKVIEILKGNPAAKVRVTIFTNDKVEKGLMKTKDLTGILFGGKKESSSDKLDDLMDERKEYIETFLGAEVESSRVEVIISDRDKNLPQAKLEIIK</sequence>
<gene>
    <name evidence="2" type="ORF">PM10SUCC1_18990</name>
</gene>
<dbReference type="RefSeq" id="WP_281835516.1">
    <property type="nucleotide sequence ID" value="NZ_BSDY01000008.1"/>
</dbReference>
<feature type="compositionally biased region" description="Basic and acidic residues" evidence="1">
    <location>
        <begin position="132"/>
        <end position="142"/>
    </location>
</feature>
<feature type="compositionally biased region" description="Basic and acidic residues" evidence="1">
    <location>
        <begin position="642"/>
        <end position="659"/>
    </location>
</feature>
<evidence type="ECO:0000313" key="3">
    <source>
        <dbReference type="Proteomes" id="UP001144471"/>
    </source>
</evidence>
<comment type="caution">
    <text evidence="2">The sequence shown here is derived from an EMBL/GenBank/DDBJ whole genome shotgun (WGS) entry which is preliminary data.</text>
</comment>
<name>A0A9W6GLZ2_9FUSO</name>
<dbReference type="AlphaFoldDB" id="A0A9W6GLZ2"/>
<keyword evidence="3" id="KW-1185">Reference proteome</keyword>
<dbReference type="EMBL" id="BSDY01000008">
    <property type="protein sequence ID" value="GLI56385.1"/>
    <property type="molecule type" value="Genomic_DNA"/>
</dbReference>
<feature type="region of interest" description="Disordered" evidence="1">
    <location>
        <begin position="642"/>
        <end position="663"/>
    </location>
</feature>
<reference evidence="2" key="1">
    <citation type="submission" date="2022-12" db="EMBL/GenBank/DDBJ databases">
        <title>Reference genome sequencing for broad-spectrum identification of bacterial and archaeal isolates by mass spectrometry.</title>
        <authorList>
            <person name="Sekiguchi Y."/>
            <person name="Tourlousse D.M."/>
        </authorList>
    </citation>
    <scope>NUCLEOTIDE SEQUENCE</scope>
    <source>
        <strain evidence="2">10succ1</strain>
    </source>
</reference>
<dbReference type="Pfam" id="PF05359">
    <property type="entry name" value="DUF748"/>
    <property type="match status" value="2"/>
</dbReference>
<dbReference type="InterPro" id="IPR008023">
    <property type="entry name" value="DUF748"/>
</dbReference>